<dbReference type="EMBL" id="JEMB01002739">
    <property type="protein sequence ID" value="KYF78768.1"/>
    <property type="molecule type" value="Genomic_DNA"/>
</dbReference>
<comment type="caution">
    <text evidence="2">The sequence shown here is derived from an EMBL/GenBank/DDBJ whole genome shotgun (WGS) entry which is preliminary data.</text>
</comment>
<evidence type="ECO:0000256" key="1">
    <source>
        <dbReference type="SAM" id="MobiDB-lite"/>
    </source>
</evidence>
<feature type="region of interest" description="Disordered" evidence="1">
    <location>
        <begin position="39"/>
        <end position="83"/>
    </location>
</feature>
<dbReference type="AlphaFoldDB" id="A0A150RGB6"/>
<proteinExistence type="predicted"/>
<accession>A0A150RGB6</accession>
<feature type="compositionally biased region" description="Low complexity" evidence="1">
    <location>
        <begin position="39"/>
        <end position="50"/>
    </location>
</feature>
<sequence>MWSPRRGKASAICWSSQSRRGWTMRTWGTHSSARCHVSASGSSGSCSPGSGASGGRAMIDRRSSAPGATEPSQRTSSKASCWPPYRANWTGPLRQRQSGGCFFGGSQSRSKPFDERLGPVVARSGGLTIGSSWRSHAGLAGSRWREAAGLNGESNGEEKGE</sequence>
<evidence type="ECO:0000313" key="3">
    <source>
        <dbReference type="Proteomes" id="UP000075635"/>
    </source>
</evidence>
<protein>
    <submittedName>
        <fullName evidence="2">Uncharacterized protein</fullName>
    </submittedName>
</protein>
<reference evidence="2 3" key="1">
    <citation type="submission" date="2014-02" db="EMBL/GenBank/DDBJ databases">
        <title>The small core and large imbalanced accessory genome model reveals a collaborative survival strategy of Sorangium cellulosum strains in nature.</title>
        <authorList>
            <person name="Han K."/>
            <person name="Peng R."/>
            <person name="Blom J."/>
            <person name="Li Y.-Z."/>
        </authorList>
    </citation>
    <scope>NUCLEOTIDE SEQUENCE [LARGE SCALE GENOMIC DNA]</scope>
    <source>
        <strain evidence="2 3">So0011-07</strain>
    </source>
</reference>
<feature type="compositionally biased region" description="Polar residues" evidence="1">
    <location>
        <begin position="70"/>
        <end position="79"/>
    </location>
</feature>
<evidence type="ECO:0000313" key="2">
    <source>
        <dbReference type="EMBL" id="KYF78768.1"/>
    </source>
</evidence>
<gene>
    <name evidence="2" type="ORF">BE17_15170</name>
</gene>
<dbReference type="Proteomes" id="UP000075635">
    <property type="component" value="Unassembled WGS sequence"/>
</dbReference>
<organism evidence="2 3">
    <name type="scientific">Sorangium cellulosum</name>
    <name type="common">Polyangium cellulosum</name>
    <dbReference type="NCBI Taxonomy" id="56"/>
    <lineage>
        <taxon>Bacteria</taxon>
        <taxon>Pseudomonadati</taxon>
        <taxon>Myxococcota</taxon>
        <taxon>Polyangia</taxon>
        <taxon>Polyangiales</taxon>
        <taxon>Polyangiaceae</taxon>
        <taxon>Sorangium</taxon>
    </lineage>
</organism>
<name>A0A150RGB6_SORCE</name>